<dbReference type="Proteomes" id="UP000681610">
    <property type="component" value="Unassembled WGS sequence"/>
</dbReference>
<comment type="caution">
    <text evidence="7">The sequence shown here is derived from an EMBL/GenBank/DDBJ whole genome shotgun (WGS) entry which is preliminary data.</text>
</comment>
<gene>
    <name evidence="6 7" type="primary">rsmH</name>
    <name evidence="7" type="ORF">J4N46_10405</name>
</gene>
<keyword evidence="6" id="KW-0963">Cytoplasm</keyword>
<evidence type="ECO:0000256" key="1">
    <source>
        <dbReference type="ARBA" id="ARBA00010396"/>
    </source>
</evidence>
<dbReference type="InterPro" id="IPR023397">
    <property type="entry name" value="SAM-dep_MeTrfase_MraW_recog"/>
</dbReference>
<reference evidence="7 8" key="1">
    <citation type="submission" date="2021-03" db="EMBL/GenBank/DDBJ databases">
        <title>Isolation and description of Capnocytophaga bilenii sp. nov., a novel Capnocytophaga species, isolated from a gingivitis subject.</title>
        <authorList>
            <person name="Antezack A."/>
            <person name="Monnet-Corti V."/>
            <person name="La Scola B."/>
        </authorList>
    </citation>
    <scope>NUCLEOTIDE SEQUENCE [LARGE SCALE GENOMIC DNA]</scope>
    <source>
        <strain evidence="7 8">Marseille-Q4570</strain>
    </source>
</reference>
<evidence type="ECO:0000256" key="6">
    <source>
        <dbReference type="HAMAP-Rule" id="MF_01007"/>
    </source>
</evidence>
<accession>A0ABS3Q113</accession>
<dbReference type="EC" id="2.1.1.199" evidence="6"/>
<keyword evidence="2 6" id="KW-0698">rRNA processing</keyword>
<keyword evidence="8" id="KW-1185">Reference proteome</keyword>
<evidence type="ECO:0000256" key="2">
    <source>
        <dbReference type="ARBA" id="ARBA00022552"/>
    </source>
</evidence>
<dbReference type="EMBL" id="JAGDYP010000008">
    <property type="protein sequence ID" value="MBO1884809.1"/>
    <property type="molecule type" value="Genomic_DNA"/>
</dbReference>
<dbReference type="InterPro" id="IPR002903">
    <property type="entry name" value="RsmH"/>
</dbReference>
<name>A0ABS3Q113_9FLAO</name>
<comment type="similarity">
    <text evidence="1 6">Belongs to the methyltransferase superfamily. RsmH family.</text>
</comment>
<evidence type="ECO:0000256" key="4">
    <source>
        <dbReference type="ARBA" id="ARBA00022679"/>
    </source>
</evidence>
<dbReference type="SUPFAM" id="SSF53335">
    <property type="entry name" value="S-adenosyl-L-methionine-dependent methyltransferases"/>
    <property type="match status" value="1"/>
</dbReference>
<dbReference type="PIRSF" id="PIRSF004486">
    <property type="entry name" value="MraW"/>
    <property type="match status" value="1"/>
</dbReference>
<keyword evidence="3 6" id="KW-0489">Methyltransferase</keyword>
<evidence type="ECO:0000313" key="7">
    <source>
        <dbReference type="EMBL" id="MBO1884809.1"/>
    </source>
</evidence>
<dbReference type="Pfam" id="PF01795">
    <property type="entry name" value="Methyltransf_5"/>
    <property type="match status" value="1"/>
</dbReference>
<evidence type="ECO:0000256" key="5">
    <source>
        <dbReference type="ARBA" id="ARBA00022691"/>
    </source>
</evidence>
<dbReference type="RefSeq" id="WP_208059228.1">
    <property type="nucleotide sequence ID" value="NZ_JAGDYP010000008.1"/>
</dbReference>
<dbReference type="Gene3D" id="1.10.150.170">
    <property type="entry name" value="Putative methyltransferase TM0872, insert domain"/>
    <property type="match status" value="1"/>
</dbReference>
<comment type="subcellular location">
    <subcellularLocation>
        <location evidence="6">Cytoplasm</location>
    </subcellularLocation>
</comment>
<dbReference type="NCBIfam" id="TIGR00006">
    <property type="entry name" value="16S rRNA (cytosine(1402)-N(4))-methyltransferase RsmH"/>
    <property type="match status" value="1"/>
</dbReference>
<evidence type="ECO:0000256" key="3">
    <source>
        <dbReference type="ARBA" id="ARBA00022603"/>
    </source>
</evidence>
<comment type="catalytic activity">
    <reaction evidence="6">
        <text>cytidine(1402) in 16S rRNA + S-adenosyl-L-methionine = N(4)-methylcytidine(1402) in 16S rRNA + S-adenosyl-L-homocysteine + H(+)</text>
        <dbReference type="Rhea" id="RHEA:42928"/>
        <dbReference type="Rhea" id="RHEA-COMP:10286"/>
        <dbReference type="Rhea" id="RHEA-COMP:10287"/>
        <dbReference type="ChEBI" id="CHEBI:15378"/>
        <dbReference type="ChEBI" id="CHEBI:57856"/>
        <dbReference type="ChEBI" id="CHEBI:59789"/>
        <dbReference type="ChEBI" id="CHEBI:74506"/>
        <dbReference type="ChEBI" id="CHEBI:82748"/>
        <dbReference type="EC" id="2.1.1.199"/>
    </reaction>
</comment>
<dbReference type="PANTHER" id="PTHR11265">
    <property type="entry name" value="S-ADENOSYL-METHYLTRANSFERASE MRAW"/>
    <property type="match status" value="1"/>
</dbReference>
<dbReference type="InterPro" id="IPR029063">
    <property type="entry name" value="SAM-dependent_MTases_sf"/>
</dbReference>
<feature type="binding site" evidence="6">
    <location>
        <position position="56"/>
    </location>
    <ligand>
        <name>S-adenosyl-L-methionine</name>
        <dbReference type="ChEBI" id="CHEBI:59789"/>
    </ligand>
</feature>
<dbReference type="SUPFAM" id="SSF81799">
    <property type="entry name" value="Putative methyltransferase TM0872, insert domain"/>
    <property type="match status" value="1"/>
</dbReference>
<comment type="function">
    <text evidence="6">Specifically methylates the N4 position of cytidine in position 1402 (C1402) of 16S rRNA.</text>
</comment>
<feature type="binding site" evidence="6">
    <location>
        <position position="78"/>
    </location>
    <ligand>
        <name>S-adenosyl-L-methionine</name>
        <dbReference type="ChEBI" id="CHEBI:59789"/>
    </ligand>
</feature>
<dbReference type="PANTHER" id="PTHR11265:SF0">
    <property type="entry name" value="12S RRNA N4-METHYLCYTIDINE METHYLTRANSFERASE"/>
    <property type="match status" value="1"/>
</dbReference>
<keyword evidence="5 6" id="KW-0949">S-adenosyl-L-methionine</keyword>
<sequence length="305" mass="34315">MNPNESYHIPVLLNESIEGLAIKEDGTYVDVTFGGGGHSRAILSKLGENGRLYAFDQDADAANNRIDDPRFTLIQQNFKFIKQYLRFYKVAQVDGVLGDFGVSSHQFDIAERGFSTRFDGALDMRMDRQSALSAQEVVNDYNETDLATLFYTYGELKNARAIARAIVSFRENQPITLGSELQEALKPLLPKHKENKLLAQIYQAIRIEVNGEITALEQFLLQLPEVVKVGGRISLISYHSLEDRCVKRFIRDGQLEGTPEKDWYGNVKVPFKKVGGLIVPTENEINNNNRARSAKLRIAERVASS</sequence>
<feature type="binding site" evidence="6">
    <location>
        <position position="106"/>
    </location>
    <ligand>
        <name>S-adenosyl-L-methionine</name>
        <dbReference type="ChEBI" id="CHEBI:59789"/>
    </ligand>
</feature>
<proteinExistence type="inferred from homology"/>
<protein>
    <recommendedName>
        <fullName evidence="6">Ribosomal RNA small subunit methyltransferase H</fullName>
        <ecNumber evidence="6">2.1.1.199</ecNumber>
    </recommendedName>
    <alternativeName>
        <fullName evidence="6">16S rRNA m(4)C1402 methyltransferase</fullName>
    </alternativeName>
    <alternativeName>
        <fullName evidence="6">rRNA (cytosine-N(4)-)-methyltransferase RsmH</fullName>
    </alternativeName>
</protein>
<dbReference type="Gene3D" id="3.40.50.150">
    <property type="entry name" value="Vaccinia Virus protein VP39"/>
    <property type="match status" value="1"/>
</dbReference>
<evidence type="ECO:0000313" key="8">
    <source>
        <dbReference type="Proteomes" id="UP000681610"/>
    </source>
</evidence>
<feature type="binding site" evidence="6">
    <location>
        <begin position="36"/>
        <end position="38"/>
    </location>
    <ligand>
        <name>S-adenosyl-L-methionine</name>
        <dbReference type="ChEBI" id="CHEBI:59789"/>
    </ligand>
</feature>
<dbReference type="HAMAP" id="MF_01007">
    <property type="entry name" value="16SrRNA_methyltr_H"/>
    <property type="match status" value="1"/>
</dbReference>
<keyword evidence="4 6" id="KW-0808">Transferase</keyword>
<organism evidence="7 8">
    <name type="scientific">Capnocytophaga bilenii</name>
    <dbReference type="NCBI Taxonomy" id="2819369"/>
    <lineage>
        <taxon>Bacteria</taxon>
        <taxon>Pseudomonadati</taxon>
        <taxon>Bacteroidota</taxon>
        <taxon>Flavobacteriia</taxon>
        <taxon>Flavobacteriales</taxon>
        <taxon>Flavobacteriaceae</taxon>
        <taxon>Capnocytophaga</taxon>
    </lineage>
</organism>
<feature type="binding site" evidence="6">
    <location>
        <position position="99"/>
    </location>
    <ligand>
        <name>S-adenosyl-L-methionine</name>
        <dbReference type="ChEBI" id="CHEBI:59789"/>
    </ligand>
</feature>